<comment type="caution">
    <text evidence="10">The sequence shown here is derived from an EMBL/GenBank/DDBJ whole genome shotgun (WGS) entry which is preliminary data.</text>
</comment>
<keyword evidence="3" id="KW-0808">Transferase</keyword>
<evidence type="ECO:0000256" key="7">
    <source>
        <dbReference type="SAM" id="MobiDB-lite"/>
    </source>
</evidence>
<dbReference type="Proteomes" id="UP000192374">
    <property type="component" value="Unassembled WGS sequence"/>
</dbReference>
<feature type="region of interest" description="Disordered" evidence="7">
    <location>
        <begin position="96"/>
        <end position="148"/>
    </location>
</feature>
<evidence type="ECO:0000256" key="1">
    <source>
        <dbReference type="ARBA" id="ARBA00012513"/>
    </source>
</evidence>
<evidence type="ECO:0000256" key="5">
    <source>
        <dbReference type="ARBA" id="ARBA00022777"/>
    </source>
</evidence>
<dbReference type="PANTHER" id="PTHR43289">
    <property type="entry name" value="MITOGEN-ACTIVATED PROTEIN KINASE KINASE KINASE 20-RELATED"/>
    <property type="match status" value="1"/>
</dbReference>
<keyword evidence="4" id="KW-0547">Nucleotide-binding</keyword>
<accession>A0ABX3T495</accession>
<sequence length="407" mass="42397">MAPERFGAGEIKPSSDIYGLACVLYQSLTGQPPFPGATPEQVAMAHMTTPPPKPSAQRRGIPTAMDDVIAAGMAKEPDRRFATAKGLAEAARAALRTNPGAASGEPGRTADIGASAPLPTVPAGRRSQPRATQQFSQYWPDPEGTGYTPYREDVEELETPHPRRGFGAGRIVLTAAAAAMFTGAFLGALWLSFGENSGGSPSGSPDASTSPDAGSSRLATLPTSPHAINTLPDTDNLGFIGYPGARCDPGNEPAVMARTTLSVLVVCQIGPGNFYYRAVRVSDGASIELANAVRSSAGFDVTNPADGSLRGFADELGRRLFGEYARESVRFNGNQRQSKIVELVGAQQITGTIANRQQQPTANPLVTCSTSTPGGGSRSTARRIQDETERSSAAAAARTCSRSSGGK</sequence>
<evidence type="ECO:0000256" key="3">
    <source>
        <dbReference type="ARBA" id="ARBA00022679"/>
    </source>
</evidence>
<dbReference type="PROSITE" id="PS50011">
    <property type="entry name" value="PROTEIN_KINASE_DOM"/>
    <property type="match status" value="1"/>
</dbReference>
<evidence type="ECO:0000256" key="2">
    <source>
        <dbReference type="ARBA" id="ARBA00022527"/>
    </source>
</evidence>
<dbReference type="SUPFAM" id="SSF56112">
    <property type="entry name" value="Protein kinase-like (PK-like)"/>
    <property type="match status" value="1"/>
</dbReference>
<dbReference type="InterPro" id="IPR011009">
    <property type="entry name" value="Kinase-like_dom_sf"/>
</dbReference>
<evidence type="ECO:0000313" key="11">
    <source>
        <dbReference type="Proteomes" id="UP000192374"/>
    </source>
</evidence>
<dbReference type="Gene3D" id="1.10.510.10">
    <property type="entry name" value="Transferase(Phosphotransferase) domain 1"/>
    <property type="match status" value="1"/>
</dbReference>
<feature type="domain" description="Protein kinase" evidence="9">
    <location>
        <begin position="1"/>
        <end position="95"/>
    </location>
</feature>
<name>A0ABX3T495_9MYCO</name>
<feature type="transmembrane region" description="Helical" evidence="8">
    <location>
        <begin position="171"/>
        <end position="193"/>
    </location>
</feature>
<feature type="compositionally biased region" description="Low complexity" evidence="7">
    <location>
        <begin position="202"/>
        <end position="213"/>
    </location>
</feature>
<keyword evidence="6" id="KW-0067">ATP-binding</keyword>
<evidence type="ECO:0000256" key="6">
    <source>
        <dbReference type="ARBA" id="ARBA00022840"/>
    </source>
</evidence>
<dbReference type="EMBL" id="MVIC01000025">
    <property type="protein sequence ID" value="ORB13324.1"/>
    <property type="molecule type" value="Genomic_DNA"/>
</dbReference>
<organism evidence="10 11">
    <name type="scientific">Mycobacterium noviomagense</name>
    <dbReference type="NCBI Taxonomy" id="459858"/>
    <lineage>
        <taxon>Bacteria</taxon>
        <taxon>Bacillati</taxon>
        <taxon>Actinomycetota</taxon>
        <taxon>Actinomycetes</taxon>
        <taxon>Mycobacteriales</taxon>
        <taxon>Mycobacteriaceae</taxon>
        <taxon>Mycobacterium</taxon>
    </lineage>
</organism>
<feature type="compositionally biased region" description="Polar residues" evidence="7">
    <location>
        <begin position="217"/>
        <end position="227"/>
    </location>
</feature>
<keyword evidence="8" id="KW-0812">Transmembrane</keyword>
<gene>
    <name evidence="10" type="ORF">BST37_14020</name>
</gene>
<keyword evidence="11" id="KW-1185">Reference proteome</keyword>
<evidence type="ECO:0000256" key="8">
    <source>
        <dbReference type="SAM" id="Phobius"/>
    </source>
</evidence>
<keyword evidence="8" id="KW-0472">Membrane</keyword>
<dbReference type="InterPro" id="IPR000719">
    <property type="entry name" value="Prot_kinase_dom"/>
</dbReference>
<dbReference type="PANTHER" id="PTHR43289:SF6">
    <property type="entry name" value="SERINE_THREONINE-PROTEIN KINASE NEKL-3"/>
    <property type="match status" value="1"/>
</dbReference>
<reference evidence="10 11" key="1">
    <citation type="submission" date="2017-02" db="EMBL/GenBank/DDBJ databases">
        <title>The new phylogeny of genus Mycobacterium.</title>
        <authorList>
            <person name="Tortoli E."/>
            <person name="Trovato A."/>
            <person name="Cirillo D.M."/>
        </authorList>
    </citation>
    <scope>NUCLEOTIDE SEQUENCE [LARGE SCALE GENOMIC DNA]</scope>
    <source>
        <strain evidence="10 11">DSM 45145</strain>
    </source>
</reference>
<feature type="compositionally biased region" description="Low complexity" evidence="7">
    <location>
        <begin position="391"/>
        <end position="407"/>
    </location>
</feature>
<evidence type="ECO:0000313" key="10">
    <source>
        <dbReference type="EMBL" id="ORB13324.1"/>
    </source>
</evidence>
<keyword evidence="5" id="KW-0418">Kinase</keyword>
<protein>
    <recommendedName>
        <fullName evidence="1">non-specific serine/threonine protein kinase</fullName>
        <ecNumber evidence="1">2.7.11.1</ecNumber>
    </recommendedName>
</protein>
<keyword evidence="8" id="KW-1133">Transmembrane helix</keyword>
<evidence type="ECO:0000259" key="9">
    <source>
        <dbReference type="PROSITE" id="PS50011"/>
    </source>
</evidence>
<evidence type="ECO:0000256" key="4">
    <source>
        <dbReference type="ARBA" id="ARBA00022741"/>
    </source>
</evidence>
<feature type="compositionally biased region" description="Polar residues" evidence="7">
    <location>
        <begin position="356"/>
        <end position="368"/>
    </location>
</feature>
<feature type="region of interest" description="Disordered" evidence="7">
    <location>
        <begin position="356"/>
        <end position="407"/>
    </location>
</feature>
<dbReference type="EC" id="2.7.11.1" evidence="1"/>
<keyword evidence="2" id="KW-0723">Serine/threonine-protein kinase</keyword>
<proteinExistence type="predicted"/>
<feature type="region of interest" description="Disordered" evidence="7">
    <location>
        <begin position="196"/>
        <end position="227"/>
    </location>
</feature>